<dbReference type="Proteomes" id="UP000002308">
    <property type="component" value="Chromosome"/>
</dbReference>
<evidence type="ECO:0000313" key="1">
    <source>
        <dbReference type="EMBL" id="ACP45908.1"/>
    </source>
</evidence>
<reference evidence="1 2" key="1">
    <citation type="journal article" date="2009" name="Proc. Natl. Acad. Sci. U.S.A.">
        <title>Biogeography of the Sulfolobus islandicus pan-genome.</title>
        <authorList>
            <person name="Reno M.L."/>
            <person name="Held N.L."/>
            <person name="Fields C.J."/>
            <person name="Burke P.V."/>
            <person name="Whitaker R.J."/>
        </authorList>
    </citation>
    <scope>NUCLEOTIDE SEQUENCE [LARGE SCALE GENOMIC DNA]</scope>
    <source>
        <strain evidence="2">Y.G.57.14 / Yellowstone #1</strain>
    </source>
</reference>
<accession>C3N6R4</accession>
<proteinExistence type="predicted"/>
<name>C3N6R4_SACI7</name>
<sequence>MSEVLQTQRNLEELVKLLRIYFQLDEILSFAMEELGGDEIVVEISAVKDRVRKVIERMIS</sequence>
<dbReference type="EMBL" id="CP001403">
    <property type="protein sequence ID" value="ACP45908.1"/>
    <property type="molecule type" value="Genomic_DNA"/>
</dbReference>
<dbReference type="AlphaFoldDB" id="C3N6R4"/>
<gene>
    <name evidence="1" type="ordered locus">YG5714_1647</name>
</gene>
<dbReference type="KEGG" id="siy:YG5714_1647"/>
<evidence type="ECO:0000313" key="2">
    <source>
        <dbReference type="Proteomes" id="UP000002308"/>
    </source>
</evidence>
<dbReference type="RefSeq" id="WP_012716282.1">
    <property type="nucleotide sequence ID" value="NC_012622.1"/>
</dbReference>
<dbReference type="GeneID" id="7805635"/>
<protein>
    <submittedName>
        <fullName evidence="1">Uncharacterized protein</fullName>
    </submittedName>
</protein>
<dbReference type="HOGENOM" id="CLU_2930372_0_0_2"/>
<organism evidence="1 2">
    <name type="scientific">Saccharolobus islandicus (strain Y.G.57.14 / Yellowstone #1)</name>
    <name type="common">Sulfolobus islandicus</name>
    <dbReference type="NCBI Taxonomy" id="439386"/>
    <lineage>
        <taxon>Archaea</taxon>
        <taxon>Thermoproteota</taxon>
        <taxon>Thermoprotei</taxon>
        <taxon>Sulfolobales</taxon>
        <taxon>Sulfolobaceae</taxon>
        <taxon>Saccharolobus</taxon>
    </lineage>
</organism>